<evidence type="ECO:0000313" key="2">
    <source>
        <dbReference type="Proteomes" id="UP000199650"/>
    </source>
</evidence>
<protein>
    <submittedName>
        <fullName evidence="1">Rhamnan synthesis protein F</fullName>
    </submittedName>
</protein>
<evidence type="ECO:0000313" key="1">
    <source>
        <dbReference type="EMBL" id="SEV88879.1"/>
    </source>
</evidence>
<dbReference type="InterPro" id="IPR007739">
    <property type="entry name" value="RgpF"/>
</dbReference>
<gene>
    <name evidence="1" type="ORF">SAMN05444851_0117</name>
</gene>
<dbReference type="Proteomes" id="UP000199650">
    <property type="component" value="Unassembled WGS sequence"/>
</dbReference>
<dbReference type="Pfam" id="PF05045">
    <property type="entry name" value="RgpF"/>
    <property type="match status" value="1"/>
</dbReference>
<accession>A0A1I0MKF3</accession>
<dbReference type="STRING" id="1173584.SAMN05444851_0117"/>
<reference evidence="1 2" key="1">
    <citation type="submission" date="2016-10" db="EMBL/GenBank/DDBJ databases">
        <authorList>
            <person name="de Groot N.N."/>
        </authorList>
    </citation>
    <scope>NUCLEOTIDE SEQUENCE [LARGE SCALE GENOMIC DNA]</scope>
    <source>
        <strain evidence="1 2">DSM 29439</strain>
    </source>
</reference>
<dbReference type="AlphaFoldDB" id="A0A1I0MKF3"/>
<keyword evidence="2" id="KW-1185">Reference proteome</keyword>
<dbReference type="EMBL" id="FOJB01000001">
    <property type="protein sequence ID" value="SEV88879.1"/>
    <property type="molecule type" value="Genomic_DNA"/>
</dbReference>
<sequence>MDVLSIAKNLLRRIVLRLERWVFWTRYIAFDQIKDRIALRNYVDDIKTFETLSEKTEGTFAIFVYYEPGEAVSDSVQRIIRTLDKAGVNTILVNNHPLSETQRAFFRTHCHTLIQRGNQGFDFGCYKDAVKFIDEKGLTPDRLMILNDSVFFAARGLDDFVEALNGHQDVIAAYENWGEDYHLQSFALSVSRDVITSEAFQNFWKAYIPSNNRVLAIDQGEKGLTYAILEASKSTKVIYSVDQLYSEMLKTDNVDEPMLNTVVCQPWRGSLKTNPINSKDRIIELCGFIAKTSTIHSGAFFFPNYMASPLYKKDLVYRGRYQLWEVAAWLETIMSAEERAQFLNLLRLKGDASQLSKMDRFKFRHGLK</sequence>
<dbReference type="RefSeq" id="WP_177179260.1">
    <property type="nucleotide sequence ID" value="NZ_FOJB01000001.1"/>
</dbReference>
<organism evidence="1 2">
    <name type="scientific">Aliiroseovarius sediminilitoris</name>
    <dbReference type="NCBI Taxonomy" id="1173584"/>
    <lineage>
        <taxon>Bacteria</taxon>
        <taxon>Pseudomonadati</taxon>
        <taxon>Pseudomonadota</taxon>
        <taxon>Alphaproteobacteria</taxon>
        <taxon>Rhodobacterales</taxon>
        <taxon>Paracoccaceae</taxon>
        <taxon>Aliiroseovarius</taxon>
    </lineage>
</organism>
<name>A0A1I0MKF3_9RHOB</name>
<proteinExistence type="predicted"/>